<proteinExistence type="predicted"/>
<evidence type="ECO:0000313" key="4">
    <source>
        <dbReference type="Proteomes" id="UP000095558"/>
    </source>
</evidence>
<sequence>MVNNNEEKLNKGEGQVDDKDITLSGEELEEAEVYLAEEEVAEAKEFIRDEEIKSDGKLLHYTKVILSGVLDQIFVMLLAMLIFGIFGLVIRLFGYKIAMREEVFLITYIISNIFYYPVMQEFLHGKTLGKKFIFR</sequence>
<feature type="compositionally biased region" description="Basic and acidic residues" evidence="1">
    <location>
        <begin position="1"/>
        <end position="21"/>
    </location>
</feature>
<keyword evidence="2" id="KW-0472">Membrane</keyword>
<evidence type="ECO:0000256" key="1">
    <source>
        <dbReference type="SAM" id="MobiDB-lite"/>
    </source>
</evidence>
<dbReference type="Proteomes" id="UP000095558">
    <property type="component" value="Unassembled WGS sequence"/>
</dbReference>
<evidence type="ECO:0000313" key="3">
    <source>
        <dbReference type="EMBL" id="CUO31754.1"/>
    </source>
</evidence>
<evidence type="ECO:0008006" key="5">
    <source>
        <dbReference type="Google" id="ProtNLM"/>
    </source>
</evidence>
<reference evidence="3 4" key="1">
    <citation type="submission" date="2015-09" db="EMBL/GenBank/DDBJ databases">
        <authorList>
            <consortium name="Pathogen Informatics"/>
        </authorList>
    </citation>
    <scope>NUCLEOTIDE SEQUENCE [LARGE SCALE GENOMIC DNA]</scope>
    <source>
        <strain evidence="3 4">2789STDY5834855</strain>
    </source>
</reference>
<evidence type="ECO:0000256" key="2">
    <source>
        <dbReference type="SAM" id="Phobius"/>
    </source>
</evidence>
<dbReference type="OrthoDB" id="1936840at2"/>
<dbReference type="GeneID" id="83012442"/>
<feature type="region of interest" description="Disordered" evidence="1">
    <location>
        <begin position="1"/>
        <end position="22"/>
    </location>
</feature>
<accession>A0A174J320</accession>
<dbReference type="RefSeq" id="WP_042399743.1">
    <property type="nucleotide sequence ID" value="NZ_CYYT01000042.1"/>
</dbReference>
<keyword evidence="2" id="KW-1133">Transmembrane helix</keyword>
<dbReference type="EMBL" id="CYZV01000020">
    <property type="protein sequence ID" value="CUO31754.1"/>
    <property type="molecule type" value="Genomic_DNA"/>
</dbReference>
<gene>
    <name evidence="3" type="ORF">ERS852470_01987</name>
</gene>
<feature type="transmembrane region" description="Helical" evidence="2">
    <location>
        <begin position="103"/>
        <end position="119"/>
    </location>
</feature>
<protein>
    <recommendedName>
        <fullName evidence="5">RDD domain-containing protein</fullName>
    </recommendedName>
</protein>
<keyword evidence="2" id="KW-0812">Transmembrane</keyword>
<dbReference type="AlphaFoldDB" id="A0A174J320"/>
<feature type="transmembrane region" description="Helical" evidence="2">
    <location>
        <begin position="73"/>
        <end position="94"/>
    </location>
</feature>
<name>A0A174J320_9CLOT</name>
<organism evidence="3 4">
    <name type="scientific">Clostridium disporicum</name>
    <dbReference type="NCBI Taxonomy" id="84024"/>
    <lineage>
        <taxon>Bacteria</taxon>
        <taxon>Bacillati</taxon>
        <taxon>Bacillota</taxon>
        <taxon>Clostridia</taxon>
        <taxon>Eubacteriales</taxon>
        <taxon>Clostridiaceae</taxon>
        <taxon>Clostridium</taxon>
    </lineage>
</organism>